<dbReference type="Proteomes" id="UP000191554">
    <property type="component" value="Unassembled WGS sequence"/>
</dbReference>
<evidence type="ECO:0000313" key="3">
    <source>
        <dbReference type="Proteomes" id="UP000191554"/>
    </source>
</evidence>
<protein>
    <submittedName>
        <fullName evidence="2">Putative stage IV sporulation protein YqfD</fullName>
    </submittedName>
</protein>
<reference evidence="2 3" key="1">
    <citation type="submission" date="2017-03" db="EMBL/GenBank/DDBJ databases">
        <title>Genome sequence of Clostridium hungatei DSM 14427.</title>
        <authorList>
            <person name="Poehlein A."/>
            <person name="Daniel R."/>
        </authorList>
    </citation>
    <scope>NUCLEOTIDE SEQUENCE [LARGE SCALE GENOMIC DNA]</scope>
    <source>
        <strain evidence="2 3">DSM 14427</strain>
    </source>
</reference>
<dbReference type="EMBL" id="MZGX01000001">
    <property type="protein sequence ID" value="OPX46441.1"/>
    <property type="molecule type" value="Genomic_DNA"/>
</dbReference>
<accession>A0A1V4ST14</accession>
<organism evidence="2 3">
    <name type="scientific">Ruminiclostridium hungatei</name>
    <name type="common">Clostridium hungatei</name>
    <dbReference type="NCBI Taxonomy" id="48256"/>
    <lineage>
        <taxon>Bacteria</taxon>
        <taxon>Bacillati</taxon>
        <taxon>Bacillota</taxon>
        <taxon>Clostridia</taxon>
        <taxon>Eubacteriales</taxon>
        <taxon>Oscillospiraceae</taxon>
        <taxon>Ruminiclostridium</taxon>
    </lineage>
</organism>
<gene>
    <name evidence="2" type="ORF">CLHUN_02580</name>
</gene>
<name>A0A1V4ST14_RUMHU</name>
<keyword evidence="1" id="KW-1133">Transmembrane helix</keyword>
<proteinExistence type="predicted"/>
<keyword evidence="1" id="KW-0472">Membrane</keyword>
<keyword evidence="3" id="KW-1185">Reference proteome</keyword>
<comment type="caution">
    <text evidence="2">The sequence shown here is derived from an EMBL/GenBank/DDBJ whole genome shotgun (WGS) entry which is preliminary data.</text>
</comment>
<dbReference type="AlphaFoldDB" id="A0A1V4ST14"/>
<feature type="transmembrane region" description="Helical" evidence="1">
    <location>
        <begin position="6"/>
        <end position="23"/>
    </location>
</feature>
<dbReference type="RefSeq" id="WP_080062754.1">
    <property type="nucleotide sequence ID" value="NZ_MZGX01000001.1"/>
</dbReference>
<evidence type="ECO:0000313" key="2">
    <source>
        <dbReference type="EMBL" id="OPX46441.1"/>
    </source>
</evidence>
<dbReference type="NCBIfam" id="TIGR02876">
    <property type="entry name" value="spore_yqfD"/>
    <property type="match status" value="1"/>
</dbReference>
<dbReference type="STRING" id="48256.CLHUN_02580"/>
<evidence type="ECO:0000256" key="1">
    <source>
        <dbReference type="SAM" id="Phobius"/>
    </source>
</evidence>
<dbReference type="OrthoDB" id="1640349at2"/>
<sequence>MLIWRLWNYINGYVIIIVEGYFLEKFINICTHRNIRLWNVKWQKNSRVSMKLSIADYKQIRPVVRKTRCKVHITKRKGVPFILNRYRNRKAFVIGSVVCIIAFFLISSFVWDISVYGNTNVSTESILERLKENGIENGVLKFKVNTDEVAENMMLQINDLARISVVLKGTRVYVDVTERTKPPVLIDRRIPCNIVAARDGVIYSIVAKEGLETVKVGDTVTKGQLLITGKIDNVKNPELPPLIVHSIGSVKARTWYEATAKVEQNLVTAKRTGMKKEQYSLILFSRKFKLFHGKIPYNNSEHVEVKKKLTLGANFALPFEMLVDEYYEYELENNKIDVATAKKLASEKAVELAQKQIPMHAEVLKKNIVEYEDENGKAVRAIIECIEDIGITQEIGGM</sequence>
<dbReference type="Pfam" id="PF06898">
    <property type="entry name" value="YqfD"/>
    <property type="match status" value="1"/>
</dbReference>
<dbReference type="PIRSF" id="PIRSF029895">
    <property type="entry name" value="SpoIV"/>
    <property type="match status" value="1"/>
</dbReference>
<keyword evidence="1" id="KW-0812">Transmembrane</keyword>
<feature type="transmembrane region" description="Helical" evidence="1">
    <location>
        <begin position="91"/>
        <end position="111"/>
    </location>
</feature>
<dbReference type="InterPro" id="IPR010690">
    <property type="entry name" value="YqfD"/>
</dbReference>